<protein>
    <submittedName>
        <fullName evidence="2">Uncharacterized protein</fullName>
    </submittedName>
</protein>
<keyword evidence="3" id="KW-1185">Reference proteome</keyword>
<evidence type="ECO:0000256" key="1">
    <source>
        <dbReference type="SAM" id="MobiDB-lite"/>
    </source>
</evidence>
<dbReference type="Proteomes" id="UP001153709">
    <property type="component" value="Chromosome 6"/>
</dbReference>
<reference evidence="2" key="1">
    <citation type="submission" date="2022-01" db="EMBL/GenBank/DDBJ databases">
        <authorList>
            <person name="King R."/>
        </authorList>
    </citation>
    <scope>NUCLEOTIDE SEQUENCE</scope>
</reference>
<sequence>IVNEQDRLERWKEYIKELFDDDRTEVQIKNTSTGPNITLDELERAIKLSKNRKATGPDDNSKRNNQTARR</sequence>
<accession>A0A9N9T7G1</accession>
<feature type="non-terminal residue" evidence="2">
    <location>
        <position position="1"/>
    </location>
</feature>
<organism evidence="2 3">
    <name type="scientific">Diabrotica balteata</name>
    <name type="common">Banded cucumber beetle</name>
    <dbReference type="NCBI Taxonomy" id="107213"/>
    <lineage>
        <taxon>Eukaryota</taxon>
        <taxon>Metazoa</taxon>
        <taxon>Ecdysozoa</taxon>
        <taxon>Arthropoda</taxon>
        <taxon>Hexapoda</taxon>
        <taxon>Insecta</taxon>
        <taxon>Pterygota</taxon>
        <taxon>Neoptera</taxon>
        <taxon>Endopterygota</taxon>
        <taxon>Coleoptera</taxon>
        <taxon>Polyphaga</taxon>
        <taxon>Cucujiformia</taxon>
        <taxon>Chrysomeloidea</taxon>
        <taxon>Chrysomelidae</taxon>
        <taxon>Galerucinae</taxon>
        <taxon>Diabroticina</taxon>
        <taxon>Diabroticites</taxon>
        <taxon>Diabrotica</taxon>
    </lineage>
</organism>
<name>A0A9N9T7G1_DIABA</name>
<gene>
    <name evidence="2" type="ORF">DIABBA_LOCUS8950</name>
</gene>
<dbReference type="AlphaFoldDB" id="A0A9N9T7G1"/>
<feature type="region of interest" description="Disordered" evidence="1">
    <location>
        <begin position="48"/>
        <end position="70"/>
    </location>
</feature>
<evidence type="ECO:0000313" key="2">
    <source>
        <dbReference type="EMBL" id="CAG9835786.1"/>
    </source>
</evidence>
<dbReference type="EMBL" id="OU898281">
    <property type="protein sequence ID" value="CAG9835786.1"/>
    <property type="molecule type" value="Genomic_DNA"/>
</dbReference>
<proteinExistence type="predicted"/>
<evidence type="ECO:0000313" key="3">
    <source>
        <dbReference type="Proteomes" id="UP001153709"/>
    </source>
</evidence>